<gene>
    <name evidence="6" type="ORF">ACIBG2_02155</name>
</gene>
<keyword evidence="7" id="KW-1185">Reference proteome</keyword>
<dbReference type="PANTHER" id="PTHR30126:SF39">
    <property type="entry name" value="HTH-TYPE TRANSCRIPTIONAL REGULATOR CYSL"/>
    <property type="match status" value="1"/>
</dbReference>
<dbReference type="Proteomes" id="UP001612741">
    <property type="component" value="Unassembled WGS sequence"/>
</dbReference>
<dbReference type="RefSeq" id="WP_397078097.1">
    <property type="nucleotide sequence ID" value="NZ_JBITGY010000001.1"/>
</dbReference>
<dbReference type="Pfam" id="PF00126">
    <property type="entry name" value="HTH_1"/>
    <property type="match status" value="1"/>
</dbReference>
<dbReference type="Pfam" id="PF03466">
    <property type="entry name" value="LysR_substrate"/>
    <property type="match status" value="2"/>
</dbReference>
<evidence type="ECO:0000313" key="7">
    <source>
        <dbReference type="Proteomes" id="UP001612741"/>
    </source>
</evidence>
<proteinExistence type="inferred from homology"/>
<dbReference type="PROSITE" id="PS50931">
    <property type="entry name" value="HTH_LYSR"/>
    <property type="match status" value="1"/>
</dbReference>
<keyword evidence="2" id="KW-0805">Transcription regulation</keyword>
<dbReference type="PANTHER" id="PTHR30126">
    <property type="entry name" value="HTH-TYPE TRANSCRIPTIONAL REGULATOR"/>
    <property type="match status" value="1"/>
</dbReference>
<name>A0ABW7YJS3_9ACTN</name>
<organism evidence="6 7">
    <name type="scientific">Nonomuraea typhae</name>
    <dbReference type="NCBI Taxonomy" id="2603600"/>
    <lineage>
        <taxon>Bacteria</taxon>
        <taxon>Bacillati</taxon>
        <taxon>Actinomycetota</taxon>
        <taxon>Actinomycetes</taxon>
        <taxon>Streptosporangiales</taxon>
        <taxon>Streptosporangiaceae</taxon>
        <taxon>Nonomuraea</taxon>
    </lineage>
</organism>
<comment type="caution">
    <text evidence="6">The sequence shown here is derived from an EMBL/GenBank/DDBJ whole genome shotgun (WGS) entry which is preliminary data.</text>
</comment>
<protein>
    <submittedName>
        <fullName evidence="6">LysR family transcriptional regulator</fullName>
    </submittedName>
</protein>
<keyword evidence="4" id="KW-0804">Transcription</keyword>
<evidence type="ECO:0000256" key="3">
    <source>
        <dbReference type="ARBA" id="ARBA00023125"/>
    </source>
</evidence>
<evidence type="ECO:0000313" key="6">
    <source>
        <dbReference type="EMBL" id="MFI6496152.1"/>
    </source>
</evidence>
<accession>A0ABW7YJS3</accession>
<dbReference type="Gene3D" id="3.40.190.10">
    <property type="entry name" value="Periplasmic binding protein-like II"/>
    <property type="match status" value="2"/>
</dbReference>
<dbReference type="InterPro" id="IPR036388">
    <property type="entry name" value="WH-like_DNA-bd_sf"/>
</dbReference>
<evidence type="ECO:0000256" key="1">
    <source>
        <dbReference type="ARBA" id="ARBA00009437"/>
    </source>
</evidence>
<feature type="domain" description="HTH lysR-type" evidence="5">
    <location>
        <begin position="5"/>
        <end position="62"/>
    </location>
</feature>
<evidence type="ECO:0000256" key="4">
    <source>
        <dbReference type="ARBA" id="ARBA00023163"/>
    </source>
</evidence>
<dbReference type="SUPFAM" id="SSF46785">
    <property type="entry name" value="Winged helix' DNA-binding domain"/>
    <property type="match status" value="1"/>
</dbReference>
<dbReference type="InterPro" id="IPR000847">
    <property type="entry name" value="LysR_HTH_N"/>
</dbReference>
<evidence type="ECO:0000256" key="2">
    <source>
        <dbReference type="ARBA" id="ARBA00023015"/>
    </source>
</evidence>
<dbReference type="Gene3D" id="1.10.10.10">
    <property type="entry name" value="Winged helix-like DNA-binding domain superfamily/Winged helix DNA-binding domain"/>
    <property type="match status" value="1"/>
</dbReference>
<dbReference type="PRINTS" id="PR00039">
    <property type="entry name" value="HTHLYSR"/>
</dbReference>
<reference evidence="6 7" key="1">
    <citation type="submission" date="2024-10" db="EMBL/GenBank/DDBJ databases">
        <title>The Natural Products Discovery Center: Release of the First 8490 Sequenced Strains for Exploring Actinobacteria Biosynthetic Diversity.</title>
        <authorList>
            <person name="Kalkreuter E."/>
            <person name="Kautsar S.A."/>
            <person name="Yang D."/>
            <person name="Bader C.D."/>
            <person name="Teijaro C.N."/>
            <person name="Fluegel L."/>
            <person name="Davis C.M."/>
            <person name="Simpson J.R."/>
            <person name="Lauterbach L."/>
            <person name="Steele A.D."/>
            <person name="Gui C."/>
            <person name="Meng S."/>
            <person name="Li G."/>
            <person name="Viehrig K."/>
            <person name="Ye F."/>
            <person name="Su P."/>
            <person name="Kiefer A.F."/>
            <person name="Nichols A."/>
            <person name="Cepeda A.J."/>
            <person name="Yan W."/>
            <person name="Fan B."/>
            <person name="Jiang Y."/>
            <person name="Adhikari A."/>
            <person name="Zheng C.-J."/>
            <person name="Schuster L."/>
            <person name="Cowan T.M."/>
            <person name="Smanski M.J."/>
            <person name="Chevrette M.G."/>
            <person name="De Carvalho L.P.S."/>
            <person name="Shen B."/>
        </authorList>
    </citation>
    <scope>NUCLEOTIDE SEQUENCE [LARGE SCALE GENOMIC DNA]</scope>
    <source>
        <strain evidence="6 7">NPDC050545</strain>
    </source>
</reference>
<evidence type="ECO:0000259" key="5">
    <source>
        <dbReference type="PROSITE" id="PS50931"/>
    </source>
</evidence>
<sequence>MSALPDLDSLKLLVDVGELGSLGRAARASGIAQPSASKRIAQLERRLGLPLLERTPRGSALTDEGKMVAEWAAQVLSAAYELMRGAQAVRHGESAHLRVAASMTVAEYLVPRWLGEFQNREPDVQVGLDVVNSAEVAALVLAGASLDEAAKTGAGGAVERGRAVELGFVEGPSVPDGLDARVVGTDRLVVVVAPGHPWARRRTVLRGAELAATPLVVRERGSGTRETLDVAFRGLHQASPRLELGSNSAVKGAASAGAAPAVLSGYAVEADLATGRLVEVPLAGLNLVRSLRAVWRRGRPLTGPAATLLAIASRP</sequence>
<keyword evidence="3" id="KW-0238">DNA-binding</keyword>
<dbReference type="InterPro" id="IPR005119">
    <property type="entry name" value="LysR_subst-bd"/>
</dbReference>
<dbReference type="InterPro" id="IPR036390">
    <property type="entry name" value="WH_DNA-bd_sf"/>
</dbReference>
<dbReference type="SUPFAM" id="SSF53850">
    <property type="entry name" value="Periplasmic binding protein-like II"/>
    <property type="match status" value="1"/>
</dbReference>
<dbReference type="EMBL" id="JBITGY010000001">
    <property type="protein sequence ID" value="MFI6496152.1"/>
    <property type="molecule type" value="Genomic_DNA"/>
</dbReference>
<comment type="similarity">
    <text evidence="1">Belongs to the LysR transcriptional regulatory family.</text>
</comment>